<comment type="function">
    <text evidence="3">Involved in beta-(1--&gt;2)glucan export. Transmembrane domains (TMD) form a pore in the inner membrane and the ATP-binding domain (NBD) is responsible for energy generation.</text>
</comment>
<dbReference type="Pfam" id="PF00005">
    <property type="entry name" value="ABC_tran"/>
    <property type="match status" value="1"/>
</dbReference>
<dbReference type="InterPro" id="IPR027417">
    <property type="entry name" value="P-loop_NTPase"/>
</dbReference>
<dbReference type="SMART" id="SM00382">
    <property type="entry name" value="AAA"/>
    <property type="match status" value="1"/>
</dbReference>
<dbReference type="RefSeq" id="WP_307155600.1">
    <property type="nucleotide sequence ID" value="NZ_JAUSUK010000002.1"/>
</dbReference>
<accession>A0ABU0CAN6</accession>
<sequence length="272" mass="29600">MVVLRAVSAQSDLLGEAPAQSERQALLIENLSFSYRDKPVLDDVGFAVEKGRFTALLGPNGAGKTTLFSLITRLLETSLGRILIAGRDTREAGAAALASLGIVFQQPTLDLDLTVRQNLAYFARLRGLSLKEAGRRIDRELTRFDMAERARETVRSLNGGHRRRVEIARALLHDPDLLLLDEPTVGLDAPSRKAIVSHVHALAGERDVGILWATHLIDEIREEDALVILHEGRVVARGISADIVARSGPGSLDTTFTMLTTPTRESSAGERA</sequence>
<dbReference type="NCBIfam" id="TIGR03864">
    <property type="entry name" value="PQQ_ABC_ATP"/>
    <property type="match status" value="1"/>
</dbReference>
<dbReference type="PANTHER" id="PTHR43038">
    <property type="entry name" value="ATP-BINDING CASSETTE, SUB-FAMILY H, MEMBER 1"/>
    <property type="match status" value="1"/>
</dbReference>
<keyword evidence="6" id="KW-1185">Reference proteome</keyword>
<dbReference type="EMBL" id="JAUSUK010000002">
    <property type="protein sequence ID" value="MDQ0327596.1"/>
    <property type="molecule type" value="Genomic_DNA"/>
</dbReference>
<dbReference type="GO" id="GO:0005524">
    <property type="term" value="F:ATP binding"/>
    <property type="evidence" value="ECO:0007669"/>
    <property type="project" value="UniProtKB-KW"/>
</dbReference>
<dbReference type="SUPFAM" id="SSF52540">
    <property type="entry name" value="P-loop containing nucleoside triphosphate hydrolases"/>
    <property type="match status" value="1"/>
</dbReference>
<dbReference type="InterPro" id="IPR003593">
    <property type="entry name" value="AAA+_ATPase"/>
</dbReference>
<dbReference type="PANTHER" id="PTHR43038:SF3">
    <property type="entry name" value="ABC TRANSPORTER G FAMILY MEMBER 20 ISOFORM X1"/>
    <property type="match status" value="1"/>
</dbReference>
<evidence type="ECO:0000313" key="5">
    <source>
        <dbReference type="EMBL" id="MDQ0327596.1"/>
    </source>
</evidence>
<gene>
    <name evidence="5" type="ORF">J2R99_003465</name>
</gene>
<keyword evidence="1" id="KW-0547">Nucleotide-binding</keyword>
<evidence type="ECO:0000256" key="3">
    <source>
        <dbReference type="ARBA" id="ARBA00024722"/>
    </source>
</evidence>
<protein>
    <submittedName>
        <fullName evidence="5">ABC-2 type transport system ATP-binding protein</fullName>
    </submittedName>
</protein>
<evidence type="ECO:0000313" key="6">
    <source>
        <dbReference type="Proteomes" id="UP001230253"/>
    </source>
</evidence>
<proteinExistence type="predicted"/>
<dbReference type="InterPro" id="IPR003439">
    <property type="entry name" value="ABC_transporter-like_ATP-bd"/>
</dbReference>
<evidence type="ECO:0000256" key="1">
    <source>
        <dbReference type="ARBA" id="ARBA00022741"/>
    </source>
</evidence>
<organism evidence="5 6">
    <name type="scientific">Rhodopseudomonas julia</name>
    <dbReference type="NCBI Taxonomy" id="200617"/>
    <lineage>
        <taxon>Bacteria</taxon>
        <taxon>Pseudomonadati</taxon>
        <taxon>Pseudomonadota</taxon>
        <taxon>Alphaproteobacteria</taxon>
        <taxon>Hyphomicrobiales</taxon>
        <taxon>Nitrobacteraceae</taxon>
        <taxon>Rhodopseudomonas</taxon>
    </lineage>
</organism>
<reference evidence="5 6" key="1">
    <citation type="submission" date="2023-07" db="EMBL/GenBank/DDBJ databases">
        <title>Genomic Encyclopedia of Type Strains, Phase IV (KMG-IV): sequencing the most valuable type-strain genomes for metagenomic binning, comparative biology and taxonomic classification.</title>
        <authorList>
            <person name="Goeker M."/>
        </authorList>
    </citation>
    <scope>NUCLEOTIDE SEQUENCE [LARGE SCALE GENOMIC DNA]</scope>
    <source>
        <strain evidence="5 6">DSM 11549</strain>
    </source>
</reference>
<comment type="caution">
    <text evidence="5">The sequence shown here is derived from an EMBL/GenBank/DDBJ whole genome shotgun (WGS) entry which is preliminary data.</text>
</comment>
<name>A0ABU0CAN6_9BRAD</name>
<dbReference type="InterPro" id="IPR022467">
    <property type="entry name" value="ABC_transprt_ATP-bd_su_PQQ"/>
</dbReference>
<feature type="domain" description="ABC transporter" evidence="4">
    <location>
        <begin position="26"/>
        <end position="256"/>
    </location>
</feature>
<evidence type="ECO:0000259" key="4">
    <source>
        <dbReference type="PROSITE" id="PS50893"/>
    </source>
</evidence>
<evidence type="ECO:0000256" key="2">
    <source>
        <dbReference type="ARBA" id="ARBA00022840"/>
    </source>
</evidence>
<dbReference type="Gene3D" id="3.40.50.300">
    <property type="entry name" value="P-loop containing nucleotide triphosphate hydrolases"/>
    <property type="match status" value="1"/>
</dbReference>
<dbReference type="Proteomes" id="UP001230253">
    <property type="component" value="Unassembled WGS sequence"/>
</dbReference>
<keyword evidence="2 5" id="KW-0067">ATP-binding</keyword>
<dbReference type="PROSITE" id="PS50893">
    <property type="entry name" value="ABC_TRANSPORTER_2"/>
    <property type="match status" value="1"/>
</dbReference>